<dbReference type="AlphaFoldDB" id="A0A834IAS1"/>
<organism evidence="1 2">
    <name type="scientific">Rhynchophorus ferrugineus</name>
    <name type="common">Red palm weevil</name>
    <name type="synonym">Curculio ferrugineus</name>
    <dbReference type="NCBI Taxonomy" id="354439"/>
    <lineage>
        <taxon>Eukaryota</taxon>
        <taxon>Metazoa</taxon>
        <taxon>Ecdysozoa</taxon>
        <taxon>Arthropoda</taxon>
        <taxon>Hexapoda</taxon>
        <taxon>Insecta</taxon>
        <taxon>Pterygota</taxon>
        <taxon>Neoptera</taxon>
        <taxon>Endopterygota</taxon>
        <taxon>Coleoptera</taxon>
        <taxon>Polyphaga</taxon>
        <taxon>Cucujiformia</taxon>
        <taxon>Curculionidae</taxon>
        <taxon>Dryophthorinae</taxon>
        <taxon>Rhynchophorus</taxon>
    </lineage>
</organism>
<keyword evidence="2" id="KW-1185">Reference proteome</keyword>
<reference evidence="1" key="1">
    <citation type="submission" date="2020-08" db="EMBL/GenBank/DDBJ databases">
        <title>Genome sequencing and assembly of the red palm weevil Rhynchophorus ferrugineus.</title>
        <authorList>
            <person name="Dias G.B."/>
            <person name="Bergman C.M."/>
            <person name="Manee M."/>
        </authorList>
    </citation>
    <scope>NUCLEOTIDE SEQUENCE</scope>
    <source>
        <strain evidence="1">AA-2017</strain>
        <tissue evidence="1">Whole larva</tissue>
    </source>
</reference>
<protein>
    <submittedName>
        <fullName evidence="1">Uncharacterized protein</fullName>
    </submittedName>
</protein>
<name>A0A834IAS1_RHYFE</name>
<sequence length="72" mass="7882">METEGTLDFTARVSFIFTDYRLIQTMPGMIHTVVSQQPGCVVEPSYVMKCSVSGSMALSEMCLTGVDAPEKE</sequence>
<comment type="caution">
    <text evidence="1">The sequence shown here is derived from an EMBL/GenBank/DDBJ whole genome shotgun (WGS) entry which is preliminary data.</text>
</comment>
<gene>
    <name evidence="1" type="ORF">GWI33_009260</name>
</gene>
<evidence type="ECO:0000313" key="2">
    <source>
        <dbReference type="Proteomes" id="UP000625711"/>
    </source>
</evidence>
<evidence type="ECO:0000313" key="1">
    <source>
        <dbReference type="EMBL" id="KAF7277712.1"/>
    </source>
</evidence>
<dbReference type="Proteomes" id="UP000625711">
    <property type="component" value="Unassembled WGS sequence"/>
</dbReference>
<accession>A0A834IAS1</accession>
<proteinExistence type="predicted"/>
<dbReference type="EMBL" id="JAACXV010000414">
    <property type="protein sequence ID" value="KAF7277712.1"/>
    <property type="molecule type" value="Genomic_DNA"/>
</dbReference>